<comment type="caution">
    <text evidence="1">The sequence shown here is derived from an EMBL/GenBank/DDBJ whole genome shotgun (WGS) entry which is preliminary data.</text>
</comment>
<evidence type="ECO:0000313" key="1">
    <source>
        <dbReference type="EMBL" id="KKK98826.1"/>
    </source>
</evidence>
<proteinExistence type="predicted"/>
<reference evidence="1" key="1">
    <citation type="journal article" date="2015" name="Nature">
        <title>Complex archaea that bridge the gap between prokaryotes and eukaryotes.</title>
        <authorList>
            <person name="Spang A."/>
            <person name="Saw J.H."/>
            <person name="Jorgensen S.L."/>
            <person name="Zaremba-Niedzwiedzka K."/>
            <person name="Martijn J."/>
            <person name="Lind A.E."/>
            <person name="van Eijk R."/>
            <person name="Schleper C."/>
            <person name="Guy L."/>
            <person name="Ettema T.J."/>
        </authorList>
    </citation>
    <scope>NUCLEOTIDE SEQUENCE</scope>
</reference>
<dbReference type="EMBL" id="LAZR01045457">
    <property type="protein sequence ID" value="KKK98826.1"/>
    <property type="molecule type" value="Genomic_DNA"/>
</dbReference>
<organism evidence="1">
    <name type="scientific">marine sediment metagenome</name>
    <dbReference type="NCBI Taxonomy" id="412755"/>
    <lineage>
        <taxon>unclassified sequences</taxon>
        <taxon>metagenomes</taxon>
        <taxon>ecological metagenomes</taxon>
    </lineage>
</organism>
<name>A0A0F9CQE2_9ZZZZ</name>
<protein>
    <submittedName>
        <fullName evidence="1">Uncharacterized protein</fullName>
    </submittedName>
</protein>
<dbReference type="AlphaFoldDB" id="A0A0F9CQE2"/>
<accession>A0A0F9CQE2</accession>
<gene>
    <name evidence="1" type="ORF">LCGC14_2638870</name>
</gene>
<sequence length="88" mass="10060">MDNYNNDFGVNFPPTPDTKKKMHKLCDHCEHYSDQWSISINGGSYINKQFVAPSVVELFNAHEKYSTPAVVTISSSYGGPSIRYRKNW</sequence>